<proteinExistence type="inferred from homology"/>
<dbReference type="GO" id="GO:0022857">
    <property type="term" value="F:transmembrane transporter activity"/>
    <property type="evidence" value="ECO:0007669"/>
    <property type="project" value="InterPro"/>
</dbReference>
<reference evidence="4" key="1">
    <citation type="journal article" date="2020" name="Stud. Mycol.">
        <title>101 Dothideomycetes genomes: a test case for predicting lifestyles and emergence of pathogens.</title>
        <authorList>
            <person name="Haridas S."/>
            <person name="Albert R."/>
            <person name="Binder M."/>
            <person name="Bloem J."/>
            <person name="Labutti K."/>
            <person name="Salamov A."/>
            <person name="Andreopoulos B."/>
            <person name="Baker S."/>
            <person name="Barry K."/>
            <person name="Bills G."/>
            <person name="Bluhm B."/>
            <person name="Cannon C."/>
            <person name="Castanera R."/>
            <person name="Culley D."/>
            <person name="Daum C."/>
            <person name="Ezra D."/>
            <person name="Gonzalez J."/>
            <person name="Henrissat B."/>
            <person name="Kuo A."/>
            <person name="Liang C."/>
            <person name="Lipzen A."/>
            <person name="Lutzoni F."/>
            <person name="Magnuson J."/>
            <person name="Mondo S."/>
            <person name="Nolan M."/>
            <person name="Ohm R."/>
            <person name="Pangilinan J."/>
            <person name="Park H.-J."/>
            <person name="Ramirez L."/>
            <person name="Alfaro M."/>
            <person name="Sun H."/>
            <person name="Tritt A."/>
            <person name="Yoshinaga Y."/>
            <person name="Zwiers L.-H."/>
            <person name="Turgeon B."/>
            <person name="Goodwin S."/>
            <person name="Spatafora J."/>
            <person name="Crous P."/>
            <person name="Grigoriev I."/>
        </authorList>
    </citation>
    <scope>NUCLEOTIDE SEQUENCE</scope>
    <source>
        <strain evidence="4">CBS 675.92</strain>
    </source>
</reference>
<dbReference type="InterPro" id="IPR050327">
    <property type="entry name" value="Proton-linked_MCT"/>
</dbReference>
<dbReference type="OrthoDB" id="6509908at2759"/>
<name>A0A6A5TMG5_9PLEO</name>
<dbReference type="GO" id="GO:0016020">
    <property type="term" value="C:membrane"/>
    <property type="evidence" value="ECO:0007669"/>
    <property type="project" value="UniProtKB-SubCell"/>
</dbReference>
<comment type="similarity">
    <text evidence="2">Belongs to the major facilitator superfamily. Monocarboxylate porter (TC 2.A.1.13) family.</text>
</comment>
<dbReference type="Proteomes" id="UP000800035">
    <property type="component" value="Unassembled WGS sequence"/>
</dbReference>
<dbReference type="Gene3D" id="1.20.1250.20">
    <property type="entry name" value="MFS general substrate transporter like domains"/>
    <property type="match status" value="1"/>
</dbReference>
<dbReference type="SUPFAM" id="SSF103473">
    <property type="entry name" value="MFS general substrate transporter"/>
    <property type="match status" value="1"/>
</dbReference>
<dbReference type="EMBL" id="ML977000">
    <property type="protein sequence ID" value="KAF1954063.1"/>
    <property type="molecule type" value="Genomic_DNA"/>
</dbReference>
<dbReference type="AlphaFoldDB" id="A0A6A5TMG5"/>
<feature type="transmembrane region" description="Helical" evidence="3">
    <location>
        <begin position="281"/>
        <end position="301"/>
    </location>
</feature>
<feature type="transmembrane region" description="Helical" evidence="3">
    <location>
        <begin position="249"/>
        <end position="269"/>
    </location>
</feature>
<keyword evidence="5" id="KW-1185">Reference proteome</keyword>
<feature type="transmembrane region" description="Helical" evidence="3">
    <location>
        <begin position="156"/>
        <end position="175"/>
    </location>
</feature>
<dbReference type="InterPro" id="IPR011701">
    <property type="entry name" value="MFS"/>
</dbReference>
<accession>A0A6A5TMG5</accession>
<comment type="subcellular location">
    <subcellularLocation>
        <location evidence="1">Membrane</location>
        <topology evidence="1">Multi-pass membrane protein</topology>
    </subcellularLocation>
</comment>
<evidence type="ECO:0000313" key="5">
    <source>
        <dbReference type="Proteomes" id="UP000800035"/>
    </source>
</evidence>
<protein>
    <submittedName>
        <fullName evidence="4">MFS general substrate transporter</fullName>
    </submittedName>
</protein>
<dbReference type="InterPro" id="IPR036259">
    <property type="entry name" value="MFS_trans_sf"/>
</dbReference>
<gene>
    <name evidence="4" type="ORF">CC80DRAFT_550527</name>
</gene>
<keyword evidence="3" id="KW-0472">Membrane</keyword>
<feature type="transmembrane region" description="Helical" evidence="3">
    <location>
        <begin position="77"/>
        <end position="98"/>
    </location>
</feature>
<organism evidence="4 5">
    <name type="scientific">Byssothecium circinans</name>
    <dbReference type="NCBI Taxonomy" id="147558"/>
    <lineage>
        <taxon>Eukaryota</taxon>
        <taxon>Fungi</taxon>
        <taxon>Dikarya</taxon>
        <taxon>Ascomycota</taxon>
        <taxon>Pezizomycotina</taxon>
        <taxon>Dothideomycetes</taxon>
        <taxon>Pleosporomycetidae</taxon>
        <taxon>Pleosporales</taxon>
        <taxon>Massarineae</taxon>
        <taxon>Massarinaceae</taxon>
        <taxon>Byssothecium</taxon>
    </lineage>
</organism>
<evidence type="ECO:0000256" key="3">
    <source>
        <dbReference type="SAM" id="Phobius"/>
    </source>
</evidence>
<dbReference type="Pfam" id="PF07690">
    <property type="entry name" value="MFS_1"/>
    <property type="match status" value="1"/>
</dbReference>
<dbReference type="PANTHER" id="PTHR11360:SF252">
    <property type="entry name" value="MAJOR FACILITATOR SUPERFAMILY (MFS) PROFILE DOMAIN-CONTAINING PROTEIN-RELATED"/>
    <property type="match status" value="1"/>
</dbReference>
<sequence>MLSIATQYYQLFLCQAICVGIRAGIVFTPSVAAAVACLPDPATRAKAMGLMACGSSIGGIIYPLMFRSLLHRVGFPWAIRSIGFVALALYIISYLALYKNKQKPPAVRRFFDKTALTDAPFMALCISLFSSIAYYIPLLYLPLLTKIKIPSISSDLVFDLIAILNGASAIGRLLAGLAAAVIGPTETIALSLLFGSIILFCWIAVDSVAGTIAWAVFWGMISGVLVALPGAFIPLFCPSLGVIGTRSGIYWIWIGLGMLVGSPIGGAIYQERGPREDSWYLQVFAGVSMMVAAVLTVYPIVHLRRKAGRG</sequence>
<dbReference type="PANTHER" id="PTHR11360">
    <property type="entry name" value="MONOCARBOXYLATE TRANSPORTER"/>
    <property type="match status" value="1"/>
</dbReference>
<evidence type="ECO:0000256" key="1">
    <source>
        <dbReference type="ARBA" id="ARBA00004141"/>
    </source>
</evidence>
<feature type="transmembrane region" description="Helical" evidence="3">
    <location>
        <begin position="187"/>
        <end position="205"/>
    </location>
</feature>
<feature type="transmembrane region" description="Helical" evidence="3">
    <location>
        <begin position="119"/>
        <end position="136"/>
    </location>
</feature>
<keyword evidence="3" id="KW-1133">Transmembrane helix</keyword>
<evidence type="ECO:0000313" key="4">
    <source>
        <dbReference type="EMBL" id="KAF1954063.1"/>
    </source>
</evidence>
<keyword evidence="3" id="KW-0812">Transmembrane</keyword>
<evidence type="ECO:0000256" key="2">
    <source>
        <dbReference type="ARBA" id="ARBA00006727"/>
    </source>
</evidence>
<feature type="transmembrane region" description="Helical" evidence="3">
    <location>
        <begin position="211"/>
        <end position="237"/>
    </location>
</feature>
<feature type="transmembrane region" description="Helical" evidence="3">
    <location>
        <begin position="47"/>
        <end position="65"/>
    </location>
</feature>
<feature type="transmembrane region" description="Helical" evidence="3">
    <location>
        <begin position="12"/>
        <end position="35"/>
    </location>
</feature>